<dbReference type="EMBL" id="BFBR01000001">
    <property type="protein sequence ID" value="GBF56893.1"/>
    <property type="molecule type" value="Genomic_DNA"/>
</dbReference>
<proteinExistence type="predicted"/>
<comment type="caution">
    <text evidence="1">The sequence shown here is derived from an EMBL/GenBank/DDBJ whole genome shotgun (WGS) entry which is preliminary data.</text>
</comment>
<protein>
    <submittedName>
        <fullName evidence="1">Uncharacterized protein</fullName>
    </submittedName>
</protein>
<reference evidence="1 2" key="1">
    <citation type="journal article" date="2018" name="Genome Announc.">
        <title>Draft Genome Sequence of "Candidatus Phycosocius bacilliformis," an Alphaproteobacterial Ectosymbiont of the Hydrocarbon-Producing Green Alga Botryococcus braunii.</title>
        <authorList>
            <person name="Tanabe Y."/>
            <person name="Yamaguchi H."/>
            <person name="Watanabe M.M."/>
        </authorList>
    </citation>
    <scope>NUCLEOTIDE SEQUENCE [LARGE SCALE GENOMIC DNA]</scope>
    <source>
        <strain evidence="1 2">BOTRYCO-2</strain>
    </source>
</reference>
<organism evidence="1 2">
    <name type="scientific">Candidatus Phycosocius bacilliformis</name>
    <dbReference type="NCBI Taxonomy" id="1445552"/>
    <lineage>
        <taxon>Bacteria</taxon>
        <taxon>Pseudomonadati</taxon>
        <taxon>Pseudomonadota</taxon>
        <taxon>Alphaproteobacteria</taxon>
        <taxon>Caulobacterales</taxon>
        <taxon>Caulobacterales incertae sedis</taxon>
        <taxon>Candidatus Phycosocius</taxon>
    </lineage>
</organism>
<sequence length="59" mass="6256">MQLTFFTRHINAIWSTDLDPNRLARTDRASRAAVTGSATTGPAVGIATALAVPNKMEGN</sequence>
<evidence type="ECO:0000313" key="1">
    <source>
        <dbReference type="EMBL" id="GBF56893.1"/>
    </source>
</evidence>
<evidence type="ECO:0000313" key="2">
    <source>
        <dbReference type="Proteomes" id="UP000245086"/>
    </source>
</evidence>
<keyword evidence="2" id="KW-1185">Reference proteome</keyword>
<dbReference type="Proteomes" id="UP000245086">
    <property type="component" value="Unassembled WGS sequence"/>
</dbReference>
<dbReference type="RefSeq" id="WP_133245689.1">
    <property type="nucleotide sequence ID" value="NZ_BFBR01000001.1"/>
</dbReference>
<dbReference type="AlphaFoldDB" id="A0A2P2E758"/>
<gene>
    <name evidence="1" type="ORF">PbB2_00550</name>
</gene>
<accession>A0A2P2E758</accession>
<name>A0A2P2E758_9PROT</name>